<reference evidence="2" key="1">
    <citation type="submission" date="2021-01" db="EMBL/GenBank/DDBJ databases">
        <title>Whole genome shotgun sequence of Dactylosporangium siamense NBRC 106093.</title>
        <authorList>
            <person name="Komaki H."/>
            <person name="Tamura T."/>
        </authorList>
    </citation>
    <scope>NUCLEOTIDE SEQUENCE</scope>
    <source>
        <strain evidence="2">NBRC 106093</strain>
    </source>
</reference>
<dbReference type="Proteomes" id="UP000660611">
    <property type="component" value="Unassembled WGS sequence"/>
</dbReference>
<keyword evidence="3" id="KW-1185">Reference proteome</keyword>
<accession>A0A919UC88</accession>
<keyword evidence="1" id="KW-0812">Transmembrane</keyword>
<comment type="caution">
    <text evidence="2">The sequence shown here is derived from an EMBL/GenBank/DDBJ whole genome shotgun (WGS) entry which is preliminary data.</text>
</comment>
<gene>
    <name evidence="2" type="ORF">Dsi01nite_034590</name>
</gene>
<protein>
    <submittedName>
        <fullName evidence="2">Uncharacterized protein</fullName>
    </submittedName>
</protein>
<dbReference type="AlphaFoldDB" id="A0A919UC88"/>
<proteinExistence type="predicted"/>
<dbReference type="EMBL" id="BONQ01000052">
    <property type="protein sequence ID" value="GIG45418.1"/>
    <property type="molecule type" value="Genomic_DNA"/>
</dbReference>
<keyword evidence="1" id="KW-1133">Transmembrane helix</keyword>
<feature type="transmembrane region" description="Helical" evidence="1">
    <location>
        <begin position="145"/>
        <end position="166"/>
    </location>
</feature>
<evidence type="ECO:0000313" key="3">
    <source>
        <dbReference type="Proteomes" id="UP000660611"/>
    </source>
</evidence>
<keyword evidence="1" id="KW-0472">Membrane</keyword>
<name>A0A919UC88_9ACTN</name>
<feature type="transmembrane region" description="Helical" evidence="1">
    <location>
        <begin position="119"/>
        <end position="139"/>
    </location>
</feature>
<sequence length="371" mass="39950">MHRQVDELLDERTVLLPGDQAPDARDAMRVLVLRHRPAGHGDSLEPLRLRGSATQVGMGMRPEARQQLEERHRRRVEQAQQRSAANVRHAVQVGLALGLGEPLGLYHTEITPPMGARRVLLLLAPVAAFVSGVVLIMLWAPDAAIPVLGVSPVLAGAYILVCAVLTGRRRFTRWLYGYPGGLAEVDPDGQPRPVRWDEVADVVDHWTSAGSDSTWTYEGFLLTVGDGRTMAIPANYQNALDPYGPGGGLIVALLPAEVAAAFPRVLPIAELITEQAVARVVARQVAVVRAGGVVGRGGVRVTRDGIAGPKDATVTPWAAVERVELRPGRVKVRLTSGKARKHDNYRDGSGYEVLCRLVMALGVQASYEASG</sequence>
<organism evidence="2 3">
    <name type="scientific">Dactylosporangium siamense</name>
    <dbReference type="NCBI Taxonomy" id="685454"/>
    <lineage>
        <taxon>Bacteria</taxon>
        <taxon>Bacillati</taxon>
        <taxon>Actinomycetota</taxon>
        <taxon>Actinomycetes</taxon>
        <taxon>Micromonosporales</taxon>
        <taxon>Micromonosporaceae</taxon>
        <taxon>Dactylosporangium</taxon>
    </lineage>
</organism>
<evidence type="ECO:0000256" key="1">
    <source>
        <dbReference type="SAM" id="Phobius"/>
    </source>
</evidence>
<evidence type="ECO:0000313" key="2">
    <source>
        <dbReference type="EMBL" id="GIG45418.1"/>
    </source>
</evidence>